<sequence>MSLRVRRGAAGSAAILGAVAISIGAAAGGATAVASTASPATGPDTSTMAVDGAARPALPGATRFATFNASLNRAADGDLLADLSAPDDPQAAQIAEVIQRNRPDVVLLNEFDHVEGGAAVEAFQRNYLAVGRRGARGIEYPYAYTAPVNTGVPSGFDLNRDGEIGGPDDALGFGAFPGQYGMVVLSRHPIDLDAVRTFQHFRWRDMPGALLPDDVETPEPGDWYSPEALDVLPLSSKSHWDVPIRIGSQTVHFLVSHPTPPAFDGPERRNRLRNHDEIRFWADYVTPGRGDYAYDDEGGRGGLPAGARFVVAGDQNADPMDGDGEPGAIAQLLAAPTLIDPWPGSLGAIRASWEQGGANREHRGLSWFDTADFADEGPGNLRVDYVLPSRRLVPVGSGVFWPVPESALSRLNSASDHHLVWVDVLTGLG</sequence>
<evidence type="ECO:0000259" key="2">
    <source>
        <dbReference type="Pfam" id="PF03372"/>
    </source>
</evidence>
<evidence type="ECO:0000313" key="4">
    <source>
        <dbReference type="Proteomes" id="UP000204221"/>
    </source>
</evidence>
<feature type="signal peptide" evidence="1">
    <location>
        <begin position="1"/>
        <end position="27"/>
    </location>
</feature>
<dbReference type="Gene3D" id="3.60.10.10">
    <property type="entry name" value="Endonuclease/exonuclease/phosphatase"/>
    <property type="match status" value="1"/>
</dbReference>
<evidence type="ECO:0000313" key="3">
    <source>
        <dbReference type="EMBL" id="ASO17821.1"/>
    </source>
</evidence>
<evidence type="ECO:0000256" key="1">
    <source>
        <dbReference type="SAM" id="SignalP"/>
    </source>
</evidence>
<dbReference type="EMBL" id="CP022521">
    <property type="protein sequence ID" value="ASO17821.1"/>
    <property type="molecule type" value="Genomic_DNA"/>
</dbReference>
<organism evidence="3 4">
    <name type="scientific">Actinoalloteichus hoggarensis</name>
    <dbReference type="NCBI Taxonomy" id="1470176"/>
    <lineage>
        <taxon>Bacteria</taxon>
        <taxon>Bacillati</taxon>
        <taxon>Actinomycetota</taxon>
        <taxon>Actinomycetes</taxon>
        <taxon>Pseudonocardiales</taxon>
        <taxon>Pseudonocardiaceae</taxon>
        <taxon>Actinoalloteichus</taxon>
    </lineage>
</organism>
<accession>A0A221VX39</accession>
<dbReference type="AlphaFoldDB" id="A0A221VX39"/>
<protein>
    <recommendedName>
        <fullName evidence="2">Endonuclease/exonuclease/phosphatase domain-containing protein</fullName>
    </recommendedName>
</protein>
<dbReference type="Proteomes" id="UP000204221">
    <property type="component" value="Chromosome"/>
</dbReference>
<dbReference type="InterPro" id="IPR005135">
    <property type="entry name" value="Endo/exonuclease/phosphatase"/>
</dbReference>
<keyword evidence="4" id="KW-1185">Reference proteome</keyword>
<gene>
    <name evidence="3" type="ORF">AHOG_00740</name>
</gene>
<proteinExistence type="predicted"/>
<dbReference type="KEGG" id="ahg:AHOG_00740"/>
<dbReference type="GO" id="GO:0003824">
    <property type="term" value="F:catalytic activity"/>
    <property type="evidence" value="ECO:0007669"/>
    <property type="project" value="InterPro"/>
</dbReference>
<dbReference type="InterPro" id="IPR036691">
    <property type="entry name" value="Endo/exonu/phosph_ase_sf"/>
</dbReference>
<dbReference type="SUPFAM" id="SSF56219">
    <property type="entry name" value="DNase I-like"/>
    <property type="match status" value="1"/>
</dbReference>
<keyword evidence="1" id="KW-0732">Signal</keyword>
<feature type="domain" description="Endonuclease/exonuclease/phosphatase" evidence="2">
    <location>
        <begin position="66"/>
        <end position="417"/>
    </location>
</feature>
<name>A0A221VX39_9PSEU</name>
<reference evidence="3 4" key="1">
    <citation type="submission" date="2017-07" db="EMBL/GenBank/DDBJ databases">
        <title>Complete genome sequence of Actinoalloteichus hoggarensis DSM 45943, type strain of Actinoalloteichus hoggarensis.</title>
        <authorList>
            <person name="Ruckert C."/>
            <person name="Nouioui I."/>
            <person name="Willmese J."/>
            <person name="van Wezel G."/>
            <person name="Klenk H.-P."/>
            <person name="Kalinowski J."/>
            <person name="Zotchev S.B."/>
        </authorList>
    </citation>
    <scope>NUCLEOTIDE SEQUENCE [LARGE SCALE GENOMIC DNA]</scope>
    <source>
        <strain evidence="3 4">DSM 45943</strain>
    </source>
</reference>
<feature type="chain" id="PRO_5039376039" description="Endonuclease/exonuclease/phosphatase domain-containing protein" evidence="1">
    <location>
        <begin position="28"/>
        <end position="429"/>
    </location>
</feature>
<dbReference type="Pfam" id="PF03372">
    <property type="entry name" value="Exo_endo_phos"/>
    <property type="match status" value="1"/>
</dbReference>